<feature type="region of interest" description="Disordered" evidence="3">
    <location>
        <begin position="110"/>
        <end position="238"/>
    </location>
</feature>
<dbReference type="InterPro" id="IPR012617">
    <property type="entry name" value="AATF_C"/>
</dbReference>
<name>A0A9N9D4N7_9GLOM</name>
<feature type="non-terminal residue" evidence="6">
    <location>
        <position position="602"/>
    </location>
</feature>
<feature type="compositionally biased region" description="Low complexity" evidence="3">
    <location>
        <begin position="454"/>
        <end position="466"/>
    </location>
</feature>
<protein>
    <recommendedName>
        <fullName evidence="2">Protein BFR2</fullName>
    </recommendedName>
</protein>
<feature type="compositionally biased region" description="Basic and acidic residues" evidence="3">
    <location>
        <begin position="145"/>
        <end position="156"/>
    </location>
</feature>
<comment type="similarity">
    <text evidence="1">Belongs to the AATF family.</text>
</comment>
<dbReference type="OrthoDB" id="5783963at2759"/>
<evidence type="ECO:0000313" key="7">
    <source>
        <dbReference type="Proteomes" id="UP000789508"/>
    </source>
</evidence>
<organism evidence="6 7">
    <name type="scientific">Ambispora leptoticha</name>
    <dbReference type="NCBI Taxonomy" id="144679"/>
    <lineage>
        <taxon>Eukaryota</taxon>
        <taxon>Fungi</taxon>
        <taxon>Fungi incertae sedis</taxon>
        <taxon>Mucoromycota</taxon>
        <taxon>Glomeromycotina</taxon>
        <taxon>Glomeromycetes</taxon>
        <taxon>Archaeosporales</taxon>
        <taxon>Ambisporaceae</taxon>
        <taxon>Ambispora</taxon>
    </lineage>
</organism>
<feature type="compositionally biased region" description="Acidic residues" evidence="3">
    <location>
        <begin position="201"/>
        <end position="229"/>
    </location>
</feature>
<feature type="domain" description="Apoptosis-antagonizing transcription factor C-terminal" evidence="4">
    <location>
        <begin position="491"/>
        <end position="572"/>
    </location>
</feature>
<dbReference type="GO" id="GO:0005730">
    <property type="term" value="C:nucleolus"/>
    <property type="evidence" value="ECO:0007669"/>
    <property type="project" value="TreeGrafter"/>
</dbReference>
<dbReference type="InterPro" id="IPR039223">
    <property type="entry name" value="AATF/Bfr2"/>
</dbReference>
<dbReference type="Proteomes" id="UP000789508">
    <property type="component" value="Unassembled WGS sequence"/>
</dbReference>
<evidence type="ECO:0000256" key="2">
    <source>
        <dbReference type="ARBA" id="ARBA00013850"/>
    </source>
</evidence>
<dbReference type="AlphaFoldDB" id="A0A9N9D4N7"/>
<reference evidence="6" key="1">
    <citation type="submission" date="2021-06" db="EMBL/GenBank/DDBJ databases">
        <authorList>
            <person name="Kallberg Y."/>
            <person name="Tangrot J."/>
            <person name="Rosling A."/>
        </authorList>
    </citation>
    <scope>NUCLEOTIDE SEQUENCE</scope>
    <source>
        <strain evidence="6">FL130A</strain>
    </source>
</reference>
<dbReference type="Pfam" id="PF13339">
    <property type="entry name" value="AATF-Che1"/>
    <property type="match status" value="1"/>
</dbReference>
<comment type="caution">
    <text evidence="6">The sequence shown here is derived from an EMBL/GenBank/DDBJ whole genome shotgun (WGS) entry which is preliminary data.</text>
</comment>
<evidence type="ECO:0000259" key="4">
    <source>
        <dbReference type="Pfam" id="PF08164"/>
    </source>
</evidence>
<dbReference type="InterPro" id="IPR025160">
    <property type="entry name" value="AATF"/>
</dbReference>
<sequence>ATESRTMKSLAAQLAEFNNPAPIDYDPDEIGETFHDNGFLDQTDDYDNARDEYGGNKSKAVNRVNVNLDEGREHYVDVGKSSLRQNLQFLLDDPKYVGKKISRKDLFSDIPGIDEYMDVDEQDEEDIDNNKKKNLTSDIQSNSLDNEKEVEEKDHEDSEEDLSDNVSEQSYESRDRSNNKQMKNVKFDTEKYDTGRVSSESEVEEDGDEIASSDSGIDEDGDSQNEDETQTFSYDADESIQKELKKIENEERNLLEKISQSAKADVTKGQHVKTQIGLWDSLLDIRIRLQKSVTISNSLPQHNTYPSFIASPKVQSAIKETKSELSELIDSLIKLNKDLCCDNESIKFSKDTTNSRKRRLENGDEDTDNYTDCLWTDIKTIHENFKPFRTETIEKWNNKVQIAAGIPLNKKFKAINQSVNNQIEQVLHDHERLVKRTQLMRGDYKILGKQQQTDPSKSAPSSSSDAIMSRGGQDDHLTNYDPEIFDDTDFYQQLLRELIENRMIDTDDPIAIGMRWAALKQTRQKKKQVDTKASKGRRLRYHVHEKLQNFMVPIPTGTWHEDMIDELYASLLGKKYNNNDNSYALSNPERETIKLNTFKKKS</sequence>
<dbReference type="PANTHER" id="PTHR15565:SF0">
    <property type="entry name" value="PROTEIN AATF"/>
    <property type="match status" value="1"/>
</dbReference>
<dbReference type="GO" id="GO:0000462">
    <property type="term" value="P:maturation of SSU-rRNA from tricistronic rRNA transcript (SSU-rRNA, 5.8S rRNA, LSU-rRNA)"/>
    <property type="evidence" value="ECO:0007669"/>
    <property type="project" value="TreeGrafter"/>
</dbReference>
<proteinExistence type="inferred from homology"/>
<gene>
    <name evidence="6" type="ORF">ALEPTO_LOCUS9015</name>
</gene>
<feature type="compositionally biased region" description="Basic and acidic residues" evidence="3">
    <location>
        <begin position="185"/>
        <end position="194"/>
    </location>
</feature>
<dbReference type="PANTHER" id="PTHR15565">
    <property type="entry name" value="AATF PROTEIN APOPTOSIS ANTAGONIZING TRANSCRIPTION FACTOR"/>
    <property type="match status" value="1"/>
</dbReference>
<accession>A0A9N9D4N7</accession>
<feature type="region of interest" description="Disordered" evidence="3">
    <location>
        <begin position="446"/>
        <end position="479"/>
    </location>
</feature>
<evidence type="ECO:0000259" key="5">
    <source>
        <dbReference type="Pfam" id="PF13339"/>
    </source>
</evidence>
<feature type="domain" description="AATF leucine zipper-containing" evidence="5">
    <location>
        <begin position="265"/>
        <end position="399"/>
    </location>
</feature>
<evidence type="ECO:0000256" key="1">
    <source>
        <dbReference type="ARBA" id="ARBA00008966"/>
    </source>
</evidence>
<evidence type="ECO:0000313" key="6">
    <source>
        <dbReference type="EMBL" id="CAG8622304.1"/>
    </source>
</evidence>
<dbReference type="EMBL" id="CAJVPS010006157">
    <property type="protein sequence ID" value="CAG8622304.1"/>
    <property type="molecule type" value="Genomic_DNA"/>
</dbReference>
<evidence type="ECO:0000256" key="3">
    <source>
        <dbReference type="SAM" id="MobiDB-lite"/>
    </source>
</evidence>
<dbReference type="Pfam" id="PF08164">
    <property type="entry name" value="TRAUB"/>
    <property type="match status" value="1"/>
</dbReference>
<feature type="compositionally biased region" description="Acidic residues" evidence="3">
    <location>
        <begin position="115"/>
        <end position="127"/>
    </location>
</feature>
<keyword evidence="7" id="KW-1185">Reference proteome</keyword>